<dbReference type="GO" id="GO:0005680">
    <property type="term" value="C:anaphase-promoting complex"/>
    <property type="evidence" value="ECO:0007669"/>
    <property type="project" value="UniProtKB-ARBA"/>
</dbReference>
<sequence>MKSVEEEIYSLYRHKNFSTAKFILSCATLKDKKYELIMQIIEYDSGNFSRSLLFCTKTYTSLFYEALACYKLKEYNKAISALDKILEKKYVIEPVYESKLNELVLQLKIELVYELLGDVYKEMCDIKKASKMYKNAFEENFYLKNSYFNLQKSKQESFTYPEKKYTPSLNLAKFYGGDFDDIVQNDLNKKIDIPYANLELKENNVSNLVDSQFKNLEDKFWVSETSLIENDSGNLSNIQTQLFFEDLKRSESKMNQECKIKDDFLVSPVENIIKNFYNDLQEYSENFLKYKSISPGFGTYFLKEYATFLAELGQTNEAIEIFDYILANEKIYEKRMDVYSSLLYKKRDKDKLANISRKSLRHYFDSSITWTVLGNYYSLNNNTRKALSCLEKSLYIKYNFYTVNLVGHEYIHKKEFERAKGYFYLSLLLEPDNYNALVGLGISHFHTQQPEAGLFYLKKAISLVPVNIFIRYILIKCTLKEEMYEECILALEDTFKIKGNKSKENRLITLCNHLLSCKREFNEYEEMIFIKIAELCLKLKLVKLAKEIISLVKSEDNSFKRVMMDISVEENRIKE</sequence>
<protein>
    <submittedName>
        <fullName evidence="4">Nuclear scaffolding protein</fullName>
    </submittedName>
</protein>
<dbReference type="Proteomes" id="UP000282876">
    <property type="component" value="Unassembled WGS sequence"/>
</dbReference>
<dbReference type="VEuPathDB" id="MicrosporidiaDB:TUBRATIS_24880"/>
<organism evidence="4 5">
    <name type="scientific">Tubulinosema ratisbonensis</name>
    <dbReference type="NCBI Taxonomy" id="291195"/>
    <lineage>
        <taxon>Eukaryota</taxon>
        <taxon>Fungi</taxon>
        <taxon>Fungi incertae sedis</taxon>
        <taxon>Microsporidia</taxon>
        <taxon>Tubulinosematoidea</taxon>
        <taxon>Tubulinosematidae</taxon>
        <taxon>Tubulinosema</taxon>
    </lineage>
</organism>
<dbReference type="InterPro" id="IPR011990">
    <property type="entry name" value="TPR-like_helical_dom_sf"/>
</dbReference>
<comment type="similarity">
    <text evidence="2">Belongs to the APC3/CDC27 family.</text>
</comment>
<evidence type="ECO:0000256" key="3">
    <source>
        <dbReference type="PROSITE-ProRule" id="PRU00339"/>
    </source>
</evidence>
<evidence type="ECO:0000256" key="2">
    <source>
        <dbReference type="ARBA" id="ARBA00038210"/>
    </source>
</evidence>
<dbReference type="PANTHER" id="PTHR12558:SF13">
    <property type="entry name" value="CELL DIVISION CYCLE PROTEIN 27 HOMOLOG"/>
    <property type="match status" value="1"/>
</dbReference>
<proteinExistence type="inferred from homology"/>
<evidence type="ECO:0000313" key="5">
    <source>
        <dbReference type="Proteomes" id="UP000282876"/>
    </source>
</evidence>
<dbReference type="OrthoDB" id="10248520at2759"/>
<dbReference type="Gene3D" id="1.25.40.10">
    <property type="entry name" value="Tetratricopeptide repeat domain"/>
    <property type="match status" value="3"/>
</dbReference>
<accession>A0A437AJ27</accession>
<evidence type="ECO:0000313" key="4">
    <source>
        <dbReference type="EMBL" id="RVD91067.1"/>
    </source>
</evidence>
<dbReference type="InterPro" id="IPR019734">
    <property type="entry name" value="TPR_rpt"/>
</dbReference>
<keyword evidence="5" id="KW-1185">Reference proteome</keyword>
<evidence type="ECO:0000256" key="1">
    <source>
        <dbReference type="ARBA" id="ARBA00022803"/>
    </source>
</evidence>
<dbReference type="SMART" id="SM00028">
    <property type="entry name" value="TPR"/>
    <property type="match status" value="5"/>
</dbReference>
<dbReference type="SUPFAM" id="SSF48452">
    <property type="entry name" value="TPR-like"/>
    <property type="match status" value="2"/>
</dbReference>
<dbReference type="PROSITE" id="PS50005">
    <property type="entry name" value="TPR"/>
    <property type="match status" value="1"/>
</dbReference>
<feature type="repeat" description="TPR" evidence="3">
    <location>
        <begin position="400"/>
        <end position="433"/>
    </location>
</feature>
<dbReference type="EMBL" id="RCSS01000656">
    <property type="protein sequence ID" value="RVD91067.1"/>
    <property type="molecule type" value="Genomic_DNA"/>
</dbReference>
<reference evidence="4 5" key="1">
    <citation type="submission" date="2018-10" db="EMBL/GenBank/DDBJ databases">
        <title>Draft genome sequence of the microsporidian Tubulinosema ratisbonensis.</title>
        <authorList>
            <person name="Polonais V."/>
            <person name="Peyretaillade E."/>
            <person name="Niehus S."/>
            <person name="Wawrzyniak I."/>
            <person name="Franchet A."/>
            <person name="Gaspin C."/>
            <person name="Reichstadt M."/>
            <person name="Belser C."/>
            <person name="Labadie K."/>
            <person name="Delbac F."/>
            <person name="Ferrandon D."/>
        </authorList>
    </citation>
    <scope>NUCLEOTIDE SEQUENCE [LARGE SCALE GENOMIC DNA]</scope>
    <source>
        <strain evidence="4 5">Franzen</strain>
    </source>
</reference>
<comment type="caution">
    <text evidence="4">The sequence shown here is derived from an EMBL/GenBank/DDBJ whole genome shotgun (WGS) entry which is preliminary data.</text>
</comment>
<keyword evidence="1 3" id="KW-0802">TPR repeat</keyword>
<dbReference type="PANTHER" id="PTHR12558">
    <property type="entry name" value="CELL DIVISION CYCLE 16,23,27"/>
    <property type="match status" value="1"/>
</dbReference>
<dbReference type="STRING" id="291195.A0A437AJ27"/>
<name>A0A437AJ27_9MICR</name>
<gene>
    <name evidence="4" type="ORF">TUBRATIS_24880</name>
</gene>
<dbReference type="AlphaFoldDB" id="A0A437AJ27"/>